<feature type="transmembrane region" description="Helical" evidence="1">
    <location>
        <begin position="36"/>
        <end position="58"/>
    </location>
</feature>
<organism evidence="2 3">
    <name type="scientific">Weissella cibaria</name>
    <dbReference type="NCBI Taxonomy" id="137591"/>
    <lineage>
        <taxon>Bacteria</taxon>
        <taxon>Bacillati</taxon>
        <taxon>Bacillota</taxon>
        <taxon>Bacilli</taxon>
        <taxon>Lactobacillales</taxon>
        <taxon>Lactobacillaceae</taxon>
        <taxon>Weissella</taxon>
    </lineage>
</organism>
<dbReference type="EMBL" id="JWHU01000016">
    <property type="protein sequence ID" value="KIU20793.1"/>
    <property type="molecule type" value="Genomic_DNA"/>
</dbReference>
<protein>
    <submittedName>
        <fullName evidence="2">Uncharacterized protein</fullName>
    </submittedName>
</protein>
<sequence>MKVWHNKWVRWVWYNTTGLFCLLYIFHVSVLGIGGWIVTMLTISMLAIAVLMMISTLLRHLRSFQMALPEEKDTQA</sequence>
<dbReference type="Proteomes" id="UP000032287">
    <property type="component" value="Unassembled WGS sequence"/>
</dbReference>
<reference evidence="2 3" key="1">
    <citation type="journal article" date="2015" name="Microbiology (Mosc.)">
        <title>Genomics of the Weissella cibaria species with an examination of its metabolic traits.</title>
        <authorList>
            <person name="Lynch K.M."/>
            <person name="Lucid A."/>
            <person name="Arendt E.K."/>
            <person name="Sleator R.D."/>
            <person name="Lucey B."/>
            <person name="Coffey A."/>
        </authorList>
    </citation>
    <scope>NUCLEOTIDE SEQUENCE [LARGE SCALE GENOMIC DNA]</scope>
    <source>
        <strain evidence="2 3">MG1</strain>
    </source>
</reference>
<accession>A0A0D1JHE2</accession>
<dbReference type="AlphaFoldDB" id="A0A0D1JHE2"/>
<evidence type="ECO:0000313" key="3">
    <source>
        <dbReference type="Proteomes" id="UP000032287"/>
    </source>
</evidence>
<comment type="caution">
    <text evidence="2">The sequence shown here is derived from an EMBL/GenBank/DDBJ whole genome shotgun (WGS) entry which is preliminary data.</text>
</comment>
<feature type="transmembrane region" description="Helical" evidence="1">
    <location>
        <begin position="12"/>
        <end position="30"/>
    </location>
</feature>
<gene>
    <name evidence="2" type="ORF">QX99_01100</name>
</gene>
<proteinExistence type="predicted"/>
<name>A0A0D1JHE2_9LACO</name>
<keyword evidence="1" id="KW-0472">Membrane</keyword>
<keyword evidence="1" id="KW-1133">Transmembrane helix</keyword>
<evidence type="ECO:0000313" key="2">
    <source>
        <dbReference type="EMBL" id="KIU20793.1"/>
    </source>
</evidence>
<dbReference type="PATRIC" id="fig|137591.25.peg.1069"/>
<keyword evidence="3" id="KW-1185">Reference proteome</keyword>
<dbReference type="RefSeq" id="WP_043708261.1">
    <property type="nucleotide sequence ID" value="NZ_JALOCT010000008.1"/>
</dbReference>
<dbReference type="STRING" id="137591.AO080_09530"/>
<evidence type="ECO:0000256" key="1">
    <source>
        <dbReference type="SAM" id="Phobius"/>
    </source>
</evidence>
<keyword evidence="1" id="KW-0812">Transmembrane</keyword>